<dbReference type="PANTHER" id="PTHR43464:SF19">
    <property type="entry name" value="UBIQUINONE BIOSYNTHESIS O-METHYLTRANSFERASE, MITOCHONDRIAL"/>
    <property type="match status" value="1"/>
</dbReference>
<dbReference type="InterPro" id="IPR013216">
    <property type="entry name" value="Methyltransf_11"/>
</dbReference>
<dbReference type="Proteomes" id="UP000179284">
    <property type="component" value="Chromosome I"/>
</dbReference>
<keyword evidence="6" id="KW-1185">Reference proteome</keyword>
<keyword evidence="1 5" id="KW-0489">Methyltransferase</keyword>
<keyword evidence="3" id="KW-0949">S-adenosyl-L-methionine</keyword>
<dbReference type="SUPFAM" id="SSF53335">
    <property type="entry name" value="S-adenosyl-L-methionine-dependent methyltransferases"/>
    <property type="match status" value="1"/>
</dbReference>
<gene>
    <name evidence="5" type="ORF">bhn_I2247</name>
</gene>
<dbReference type="RefSeq" id="WP_071176897.1">
    <property type="nucleotide sequence ID" value="NZ_CP017831.1"/>
</dbReference>
<dbReference type="PANTHER" id="PTHR43464">
    <property type="entry name" value="METHYLTRANSFERASE"/>
    <property type="match status" value="1"/>
</dbReference>
<dbReference type="Pfam" id="PF08241">
    <property type="entry name" value="Methyltransf_11"/>
    <property type="match status" value="1"/>
</dbReference>
<protein>
    <submittedName>
        <fullName evidence="5">SAM-dependent methyltransferase</fullName>
    </submittedName>
</protein>
<dbReference type="InterPro" id="IPR029063">
    <property type="entry name" value="SAM-dependent_MTases_sf"/>
</dbReference>
<evidence type="ECO:0000256" key="3">
    <source>
        <dbReference type="ARBA" id="ARBA00022691"/>
    </source>
</evidence>
<dbReference type="KEGG" id="bhu:bhn_I2247"/>
<organism evidence="5 6">
    <name type="scientific">Butyrivibrio hungatei</name>
    <dbReference type="NCBI Taxonomy" id="185008"/>
    <lineage>
        <taxon>Bacteria</taxon>
        <taxon>Bacillati</taxon>
        <taxon>Bacillota</taxon>
        <taxon>Clostridia</taxon>
        <taxon>Lachnospirales</taxon>
        <taxon>Lachnospiraceae</taxon>
        <taxon>Butyrivibrio</taxon>
    </lineage>
</organism>
<proteinExistence type="predicted"/>
<dbReference type="CDD" id="cd02440">
    <property type="entry name" value="AdoMet_MTases"/>
    <property type="match status" value="1"/>
</dbReference>
<dbReference type="EMBL" id="CP017831">
    <property type="protein sequence ID" value="AOZ97280.1"/>
    <property type="molecule type" value="Genomic_DNA"/>
</dbReference>
<dbReference type="AlphaFoldDB" id="A0A1D9P3Y1"/>
<evidence type="ECO:0000313" key="5">
    <source>
        <dbReference type="EMBL" id="AOZ97280.1"/>
    </source>
</evidence>
<evidence type="ECO:0000256" key="2">
    <source>
        <dbReference type="ARBA" id="ARBA00022679"/>
    </source>
</evidence>
<name>A0A1D9P3Y1_9FIRM</name>
<keyword evidence="2" id="KW-0808">Transferase</keyword>
<dbReference type="GO" id="GO:0008757">
    <property type="term" value="F:S-adenosylmethionine-dependent methyltransferase activity"/>
    <property type="evidence" value="ECO:0007669"/>
    <property type="project" value="InterPro"/>
</dbReference>
<sequence length="246" mass="28327">MAQQNIFDNETFFDGYKKLRAGEKNANDLFEIPVLFSLLPDMKGKRVLDLGCGFGEHCKEYVRMGAERVYGIDISEKMLEVARKENSDPKITYELMPIEDIGKITEKFDIVISSLAFHYVEDFSGAVKTINSLLADGGQFIFSQEHPFSTCFSGGERWTRDENGEKIYLNLKGYGYERENESSWFVDNIKKYHRMFSTIVNTLVEGGFVIDKMVEPLPNDEILAKYPDYTDLYHKPDFLIIRASKK</sequence>
<evidence type="ECO:0000259" key="4">
    <source>
        <dbReference type="Pfam" id="PF08241"/>
    </source>
</evidence>
<reference evidence="6" key="1">
    <citation type="submission" date="2016-10" db="EMBL/GenBank/DDBJ databases">
        <title>The complete genome sequence of the rumen bacterium Butyrivibrio hungatei MB2003.</title>
        <authorList>
            <person name="Palevich N."/>
            <person name="Kelly W.J."/>
            <person name="Leahy S.C."/>
            <person name="Altermann E."/>
            <person name="Rakonjac J."/>
            <person name="Attwood G.T."/>
        </authorList>
    </citation>
    <scope>NUCLEOTIDE SEQUENCE [LARGE SCALE GENOMIC DNA]</scope>
    <source>
        <strain evidence="6">MB2003</strain>
    </source>
</reference>
<accession>A0A1D9P3Y1</accession>
<evidence type="ECO:0000313" key="6">
    <source>
        <dbReference type="Proteomes" id="UP000179284"/>
    </source>
</evidence>
<dbReference type="GO" id="GO:0032259">
    <property type="term" value="P:methylation"/>
    <property type="evidence" value="ECO:0007669"/>
    <property type="project" value="UniProtKB-KW"/>
</dbReference>
<feature type="domain" description="Methyltransferase type 11" evidence="4">
    <location>
        <begin position="48"/>
        <end position="142"/>
    </location>
</feature>
<dbReference type="Gene3D" id="3.40.50.150">
    <property type="entry name" value="Vaccinia Virus protein VP39"/>
    <property type="match status" value="1"/>
</dbReference>
<dbReference type="OrthoDB" id="9791837at2"/>
<evidence type="ECO:0000256" key="1">
    <source>
        <dbReference type="ARBA" id="ARBA00022603"/>
    </source>
</evidence>